<dbReference type="EMBL" id="JAGDFL010000112">
    <property type="protein sequence ID" value="KAG7397459.1"/>
    <property type="molecule type" value="Genomic_DNA"/>
</dbReference>
<protein>
    <submittedName>
        <fullName evidence="1">Uncharacterized protein</fullName>
    </submittedName>
</protein>
<dbReference type="Proteomes" id="UP000693981">
    <property type="component" value="Unassembled WGS sequence"/>
</dbReference>
<evidence type="ECO:0000313" key="2">
    <source>
        <dbReference type="Proteomes" id="UP000693981"/>
    </source>
</evidence>
<accession>A0A8T1X0H9</accession>
<reference evidence="1" key="1">
    <citation type="submission" date="2021-02" db="EMBL/GenBank/DDBJ databases">
        <authorList>
            <person name="Palmer J.M."/>
        </authorList>
    </citation>
    <scope>NUCLEOTIDE SEQUENCE</scope>
    <source>
        <strain evidence="1">SCRP23</strain>
    </source>
</reference>
<keyword evidence="2" id="KW-1185">Reference proteome</keyword>
<dbReference type="OrthoDB" id="105486at2759"/>
<sequence>MSDGSSNALVERNFTAKLSCPLVGRALLEYRAFLRAVFFYYAKQDEVAADELAAVEEQALLEELRANGEEANGAGQIEELLVGTTSTASVSLLQPDLSTDFQLEKTKRSSMSFGEFQTFLAAFRLLDKQKVSDDDNRSTSWSGNKVTLSDAQHIFSSVMALDNDDTEQLEFDEFAAAIMALAVYLNPSPFTLWHQKFNEFATGLQKMWDEQELGNH</sequence>
<organism evidence="1 2">
    <name type="scientific">Phytophthora boehmeriae</name>
    <dbReference type="NCBI Taxonomy" id="109152"/>
    <lineage>
        <taxon>Eukaryota</taxon>
        <taxon>Sar</taxon>
        <taxon>Stramenopiles</taxon>
        <taxon>Oomycota</taxon>
        <taxon>Peronosporomycetes</taxon>
        <taxon>Peronosporales</taxon>
        <taxon>Peronosporaceae</taxon>
        <taxon>Phytophthora</taxon>
    </lineage>
</organism>
<proteinExistence type="predicted"/>
<name>A0A8T1X0H9_9STRA</name>
<dbReference type="AlphaFoldDB" id="A0A8T1X0H9"/>
<comment type="caution">
    <text evidence="1">The sequence shown here is derived from an EMBL/GenBank/DDBJ whole genome shotgun (WGS) entry which is preliminary data.</text>
</comment>
<gene>
    <name evidence="1" type="ORF">PHYBOEH_000738</name>
</gene>
<evidence type="ECO:0000313" key="1">
    <source>
        <dbReference type="EMBL" id="KAG7397459.1"/>
    </source>
</evidence>